<evidence type="ECO:0000313" key="1">
    <source>
        <dbReference type="EMBL" id="ESK51663.1"/>
    </source>
</evidence>
<dbReference type="EMBL" id="AYEU01000006">
    <property type="protein sequence ID" value="ESK51663.1"/>
    <property type="molecule type" value="Genomic_DNA"/>
</dbReference>
<sequence length="217" mass="24643">MAFDLFHYFAEQTRIQKPQLLSQFSPEERQALLLELNALALGKLITEWQQNASHVYLELQQQDQLYIQQVARHMTTSIHNKSTLSKLDFEQGLKEVLSLQLAELKQLDDTGHLGQKGLNELLLGQISYLSGQAEDWVWTTNTLIQLIGSKPVETKQVSLDETIKEFNHMVSHADHHDDHQVAEPTVATIPTWAKILEPAVGLVIIGYLYCAYQQIVG</sequence>
<dbReference type="PATRIC" id="fig|1341683.3.peg.2166"/>
<dbReference type="Proteomes" id="UP000018418">
    <property type="component" value="Unassembled WGS sequence"/>
</dbReference>
<name>V2UB24_9GAMM</name>
<dbReference type="HOGENOM" id="CLU_1253701_0_0_6"/>
<evidence type="ECO:0000313" key="2">
    <source>
        <dbReference type="Proteomes" id="UP000018418"/>
    </source>
</evidence>
<dbReference type="OrthoDB" id="6717066at2"/>
<dbReference type="AlphaFoldDB" id="V2UB24"/>
<keyword evidence="2" id="KW-1185">Reference proteome</keyword>
<reference evidence="1 2" key="1">
    <citation type="submission" date="2013-10" db="EMBL/GenBank/DDBJ databases">
        <title>The Genome Sequence of Acinetobacter brisouii CIP 110357.</title>
        <authorList>
            <consortium name="The Broad Institute Genomics Platform"/>
            <consortium name="The Broad Institute Genome Sequencing Center for Infectious Disease"/>
            <person name="Cerqueira G."/>
            <person name="Feldgarden M."/>
            <person name="Courvalin P."/>
            <person name="Grillot-Courvalin C."/>
            <person name="Clermont D."/>
            <person name="Rocha E."/>
            <person name="Yoon E.-J."/>
            <person name="Nemec A."/>
            <person name="Young S.K."/>
            <person name="Zeng Q."/>
            <person name="Gargeya S."/>
            <person name="Fitzgerald M."/>
            <person name="Abouelleil A."/>
            <person name="Alvarado L."/>
            <person name="Berlin A.M."/>
            <person name="Chapman S.B."/>
            <person name="Gainer-Dewar J."/>
            <person name="Goldberg J."/>
            <person name="Gnerre S."/>
            <person name="Griggs A."/>
            <person name="Gujja S."/>
            <person name="Hansen M."/>
            <person name="Howarth C."/>
            <person name="Imamovic A."/>
            <person name="Ireland A."/>
            <person name="Larimer J."/>
            <person name="McCowan C."/>
            <person name="Murphy C."/>
            <person name="Pearson M."/>
            <person name="Poon T.W."/>
            <person name="Priest M."/>
            <person name="Roberts A."/>
            <person name="Saif S."/>
            <person name="Shea T."/>
            <person name="Sykes S."/>
            <person name="Wortman J."/>
            <person name="Nusbaum C."/>
            <person name="Birren B."/>
        </authorList>
    </citation>
    <scope>NUCLEOTIDE SEQUENCE [LARGE SCALE GENOMIC DNA]</scope>
    <source>
        <strain evidence="1 2">CIP 110357</strain>
    </source>
</reference>
<comment type="caution">
    <text evidence="1">The sequence shown here is derived from an EMBL/GenBank/DDBJ whole genome shotgun (WGS) entry which is preliminary data.</text>
</comment>
<organism evidence="1 2">
    <name type="scientific">Acinetobacter brisouii CIP 110357</name>
    <dbReference type="NCBI Taxonomy" id="1341683"/>
    <lineage>
        <taxon>Bacteria</taxon>
        <taxon>Pseudomonadati</taxon>
        <taxon>Pseudomonadota</taxon>
        <taxon>Gammaproteobacteria</taxon>
        <taxon>Moraxellales</taxon>
        <taxon>Moraxellaceae</taxon>
        <taxon>Acinetobacter</taxon>
    </lineage>
</organism>
<gene>
    <name evidence="1" type="ORF">P255_02191</name>
</gene>
<dbReference type="STRING" id="396323.VH98_13540"/>
<proteinExistence type="predicted"/>
<accession>V2UB24</accession>
<dbReference type="RefSeq" id="WP_004902065.1">
    <property type="nucleotide sequence ID" value="NZ_BBTI01000022.1"/>
</dbReference>
<protein>
    <submittedName>
        <fullName evidence="1">Uncharacterized protein</fullName>
    </submittedName>
</protein>